<name>A0A9D7FVH9_9GAMM</name>
<organism evidence="3 4">
    <name type="scientific">Limnobaculum xujianqingii</name>
    <dbReference type="NCBI Taxonomy" id="2738837"/>
    <lineage>
        <taxon>Bacteria</taxon>
        <taxon>Pseudomonadati</taxon>
        <taxon>Pseudomonadota</taxon>
        <taxon>Gammaproteobacteria</taxon>
        <taxon>Enterobacterales</taxon>
        <taxon>Budviciaceae</taxon>
        <taxon>Limnobaculum</taxon>
    </lineage>
</organism>
<feature type="transmembrane region" description="Helical" evidence="1">
    <location>
        <begin position="6"/>
        <end position="27"/>
    </location>
</feature>
<evidence type="ECO:0000256" key="1">
    <source>
        <dbReference type="SAM" id="Phobius"/>
    </source>
</evidence>
<keyword evidence="5" id="KW-1185">Reference proteome</keyword>
<evidence type="ECO:0000313" key="2">
    <source>
        <dbReference type="EMBL" id="MBK5074611.1"/>
    </source>
</evidence>
<evidence type="ECO:0000313" key="4">
    <source>
        <dbReference type="Proteomes" id="UP000807542"/>
    </source>
</evidence>
<dbReference type="AlphaFoldDB" id="A0A9D7FVH9"/>
<protein>
    <submittedName>
        <fullName evidence="3">Uncharacterized protein</fullName>
    </submittedName>
</protein>
<dbReference type="Proteomes" id="UP001296969">
    <property type="component" value="Unassembled WGS sequence"/>
</dbReference>
<dbReference type="Proteomes" id="UP000807542">
    <property type="component" value="Unassembled WGS sequence"/>
</dbReference>
<gene>
    <name evidence="3" type="ORF">I2492_15485</name>
    <name evidence="2" type="ORF">I2493_16515</name>
</gene>
<proteinExistence type="predicted"/>
<reference evidence="3 5" key="1">
    <citation type="submission" date="2020-11" db="EMBL/GenBank/DDBJ databases">
        <title>Insectihabitans protaetiae gen. nov. sp. nov. and Insectihabitans allomyrinae sp. nov., isolated from larvae of Protaetia brevitarsis seulensis and Allomyrina dichotoma, respectively.</title>
        <authorList>
            <person name="Lee S.D."/>
            <person name="Byeon Y.-S."/>
            <person name="Kim S.-M."/>
            <person name="Yang H.L."/>
            <person name="Kim I.S."/>
        </authorList>
    </citation>
    <scope>NUCLEOTIDE SEQUENCE</scope>
    <source>
        <strain evidence="3">CWB-B4</strain>
        <strain evidence="2 5">CWB-B43</strain>
    </source>
</reference>
<dbReference type="RefSeq" id="WP_228399102.1">
    <property type="nucleotide sequence ID" value="NZ_JADRCP010000005.1"/>
</dbReference>
<comment type="caution">
    <text evidence="3">The sequence shown here is derived from an EMBL/GenBank/DDBJ whole genome shotgun (WGS) entry which is preliminary data.</text>
</comment>
<dbReference type="EMBL" id="JADRCP010000005">
    <property type="protein sequence ID" value="MBK5177723.1"/>
    <property type="molecule type" value="Genomic_DNA"/>
</dbReference>
<keyword evidence="1" id="KW-1133">Transmembrane helix</keyword>
<keyword evidence="1" id="KW-0812">Transmembrane</keyword>
<evidence type="ECO:0000313" key="3">
    <source>
        <dbReference type="EMBL" id="MBK5177723.1"/>
    </source>
</evidence>
<accession>A0A9D7FVH9</accession>
<dbReference type="EMBL" id="JADRCQ010000005">
    <property type="protein sequence ID" value="MBK5074611.1"/>
    <property type="molecule type" value="Genomic_DNA"/>
</dbReference>
<keyword evidence="1" id="KW-0472">Membrane</keyword>
<evidence type="ECO:0000313" key="5">
    <source>
        <dbReference type="Proteomes" id="UP001296969"/>
    </source>
</evidence>
<sequence>MFFIEFALMILALLLLGPYIDKLIYFTHGPARKWKKRMELAHKTKIDEICGERESRFG</sequence>